<name>A0A1S6J1S7_9ACTN</name>
<dbReference type="KEGG" id="spac:B1H29_01010"/>
<proteinExistence type="predicted"/>
<feature type="region of interest" description="Disordered" evidence="1">
    <location>
        <begin position="41"/>
        <end position="61"/>
    </location>
</feature>
<protein>
    <submittedName>
        <fullName evidence="2">Uncharacterized protein</fullName>
    </submittedName>
</protein>
<accession>A0A1S6J1S7</accession>
<sequence length="61" mass="6260">MEASRPRPGRALARRGNDAEAAVTPLGETVMVTAPVARKAAGTINSQSAQGPVRADEDGDD</sequence>
<evidence type="ECO:0000313" key="3">
    <source>
        <dbReference type="Proteomes" id="UP000189443"/>
    </source>
</evidence>
<dbReference type="EMBL" id="CP019724">
    <property type="protein sequence ID" value="AQS65712.1"/>
    <property type="molecule type" value="Genomic_DNA"/>
</dbReference>
<dbReference type="AlphaFoldDB" id="A0A1S6J1S7"/>
<gene>
    <name evidence="2" type="ORF">B1H29_01010</name>
</gene>
<keyword evidence="3" id="KW-1185">Reference proteome</keyword>
<organism evidence="2 3">
    <name type="scientific">Streptomyces pactum</name>
    <dbReference type="NCBI Taxonomy" id="68249"/>
    <lineage>
        <taxon>Bacteria</taxon>
        <taxon>Bacillati</taxon>
        <taxon>Actinomycetota</taxon>
        <taxon>Actinomycetes</taxon>
        <taxon>Kitasatosporales</taxon>
        <taxon>Streptomycetaceae</taxon>
        <taxon>Streptomyces</taxon>
    </lineage>
</organism>
<evidence type="ECO:0000313" key="2">
    <source>
        <dbReference type="EMBL" id="AQS65712.1"/>
    </source>
</evidence>
<dbReference type="Proteomes" id="UP000189443">
    <property type="component" value="Chromosome"/>
</dbReference>
<evidence type="ECO:0000256" key="1">
    <source>
        <dbReference type="SAM" id="MobiDB-lite"/>
    </source>
</evidence>
<reference evidence="2 3" key="1">
    <citation type="submission" date="2017-02" db="EMBL/GenBank/DDBJ databases">
        <title>Streptomyces pactum ACT12 Genome sequencing and assembly.</title>
        <authorList>
            <person name="Xue Q."/>
            <person name="Yan X."/>
            <person name="Jia L."/>
            <person name="Yan H."/>
        </authorList>
    </citation>
    <scope>NUCLEOTIDE SEQUENCE [LARGE SCALE GENOMIC DNA]</scope>
    <source>
        <strain evidence="2 3">ACT12</strain>
    </source>
</reference>